<evidence type="ECO:0000313" key="2">
    <source>
        <dbReference type="Proteomes" id="UP001060215"/>
    </source>
</evidence>
<name>A0ACC0FGM0_9ERIC</name>
<comment type="caution">
    <text evidence="1">The sequence shown here is derived from an EMBL/GenBank/DDBJ whole genome shotgun (WGS) entry which is preliminary data.</text>
</comment>
<keyword evidence="2" id="KW-1185">Reference proteome</keyword>
<reference evidence="1 2" key="1">
    <citation type="journal article" date="2022" name="Plant J.">
        <title>Chromosome-level genome of Camellia lanceoleosa provides a valuable resource for understanding genome evolution and self-incompatibility.</title>
        <authorList>
            <person name="Gong W."/>
            <person name="Xiao S."/>
            <person name="Wang L."/>
            <person name="Liao Z."/>
            <person name="Chang Y."/>
            <person name="Mo W."/>
            <person name="Hu G."/>
            <person name="Li W."/>
            <person name="Zhao G."/>
            <person name="Zhu H."/>
            <person name="Hu X."/>
            <person name="Ji K."/>
            <person name="Xiang X."/>
            <person name="Song Q."/>
            <person name="Yuan D."/>
            <person name="Jin S."/>
            <person name="Zhang L."/>
        </authorList>
    </citation>
    <scope>NUCLEOTIDE SEQUENCE [LARGE SCALE GENOMIC DNA]</scope>
    <source>
        <strain evidence="1">SQ_2022a</strain>
    </source>
</reference>
<organism evidence="1 2">
    <name type="scientific">Camellia lanceoleosa</name>
    <dbReference type="NCBI Taxonomy" id="1840588"/>
    <lineage>
        <taxon>Eukaryota</taxon>
        <taxon>Viridiplantae</taxon>
        <taxon>Streptophyta</taxon>
        <taxon>Embryophyta</taxon>
        <taxon>Tracheophyta</taxon>
        <taxon>Spermatophyta</taxon>
        <taxon>Magnoliopsida</taxon>
        <taxon>eudicotyledons</taxon>
        <taxon>Gunneridae</taxon>
        <taxon>Pentapetalae</taxon>
        <taxon>asterids</taxon>
        <taxon>Ericales</taxon>
        <taxon>Theaceae</taxon>
        <taxon>Camellia</taxon>
    </lineage>
</organism>
<sequence>MAPPPPPSSLSFSVRRCKPELLTPAKPMPRELKQLSDVDDQQGHRCHIRIIMFYKNRIKETEHHHHHHVDPVSVIREAMAKALVVYYPLAGRLIEKPNKELTMDCTGQGILLVEADANVSLDQLGDFVRPSCPYAKEFLYDVPGPGGITECPLLLVHITCLSCGGFVLVIRLNHAVSDELGLVQFLKATADMAKGSSSSPPRPVWQRELLKAREPPQITCALHHQYEDSGDHQSTTSMDMSDNNDTLHQSFFFGTKQRTAIFNHLPPPHLFHSSSTLQVLTKLLWSNRCRTIALQIDPNETVWVTFMVDVRGKPGLNLPPGYYGNSSVSPAAVSNAEMLCKNPLEYAAELVKIVSGRFLEVDCGWGKLRYGGPTGTSFSSPYALFRNGDGEDGIVVPICLPVAAMERFKVELWRMTPGLMGIHML</sequence>
<protein>
    <submittedName>
        <fullName evidence="1">Methanol O-anthraniloyltransferase</fullName>
    </submittedName>
</protein>
<accession>A0ACC0FGM0</accession>
<evidence type="ECO:0000313" key="1">
    <source>
        <dbReference type="EMBL" id="KAI7987262.1"/>
    </source>
</evidence>
<gene>
    <name evidence="1" type="ORF">LOK49_LG13G01894</name>
</gene>
<dbReference type="Proteomes" id="UP001060215">
    <property type="component" value="Chromosome 14"/>
</dbReference>
<proteinExistence type="predicted"/>
<dbReference type="EMBL" id="CM045771">
    <property type="protein sequence ID" value="KAI7987262.1"/>
    <property type="molecule type" value="Genomic_DNA"/>
</dbReference>